<gene>
    <name evidence="3" type="ORF">DSTB1V02_LOCUS10767</name>
</gene>
<dbReference type="GO" id="GO:0051289">
    <property type="term" value="P:protein homotetramerization"/>
    <property type="evidence" value="ECO:0007669"/>
    <property type="project" value="InterPro"/>
</dbReference>
<proteinExistence type="predicted"/>
<sequence length="276" mass="29702">MSSPRKSSDKIALNLQKQAEDATVFDTVQWDDQKLTGRRTAYALGTQGLCLALDMFHTTSSSFPDFGQTSVLPATDQCPTPEIICLESDIEDCHAQGRGDVSPTRLGPVDERKQTSADGRPTKEGSRPSVPVEDGSRTDSNSNGVGHDRSPLAVSPARMLQTQSAAGTRSLPGLIWIAPKAPALALNAPAFEAHPPVDIGLHPVRKKSKTGGEGRAKIKVETENECESIHDPCPPRNRLNLGCSESYDTVRYPWFGSGEDVAGQDTAINTPLQKEQ</sequence>
<reference evidence="3" key="1">
    <citation type="submission" date="2020-11" db="EMBL/GenBank/DDBJ databases">
        <authorList>
            <person name="Tran Van P."/>
        </authorList>
    </citation>
    <scope>NUCLEOTIDE SEQUENCE</scope>
</reference>
<protein>
    <recommendedName>
        <fullName evidence="2">Transducer of regulated CREB activity N-terminal domain-containing protein</fullName>
    </recommendedName>
</protein>
<dbReference type="Proteomes" id="UP000677054">
    <property type="component" value="Unassembled WGS sequence"/>
</dbReference>
<dbReference type="InterPro" id="IPR024783">
    <property type="entry name" value="TORC_N"/>
</dbReference>
<dbReference type="EMBL" id="CAJPEV010003206">
    <property type="protein sequence ID" value="CAG0899208.1"/>
    <property type="molecule type" value="Genomic_DNA"/>
</dbReference>
<evidence type="ECO:0000313" key="3">
    <source>
        <dbReference type="EMBL" id="CAD7250998.1"/>
    </source>
</evidence>
<dbReference type="OrthoDB" id="8947034at2759"/>
<organism evidence="3">
    <name type="scientific">Darwinula stevensoni</name>
    <dbReference type="NCBI Taxonomy" id="69355"/>
    <lineage>
        <taxon>Eukaryota</taxon>
        <taxon>Metazoa</taxon>
        <taxon>Ecdysozoa</taxon>
        <taxon>Arthropoda</taxon>
        <taxon>Crustacea</taxon>
        <taxon>Oligostraca</taxon>
        <taxon>Ostracoda</taxon>
        <taxon>Podocopa</taxon>
        <taxon>Podocopida</taxon>
        <taxon>Darwinulocopina</taxon>
        <taxon>Darwinuloidea</taxon>
        <taxon>Darwinulidae</taxon>
        <taxon>Darwinula</taxon>
    </lineage>
</organism>
<accession>A0A7R9ABI7</accession>
<dbReference type="GO" id="GO:0008140">
    <property type="term" value="F:cAMP response element binding protein binding"/>
    <property type="evidence" value="ECO:0007669"/>
    <property type="project" value="InterPro"/>
</dbReference>
<dbReference type="AlphaFoldDB" id="A0A7R9ABI7"/>
<feature type="compositionally biased region" description="Basic and acidic residues" evidence="1">
    <location>
        <begin position="108"/>
        <end position="126"/>
    </location>
</feature>
<name>A0A7R9ABI7_9CRUS</name>
<evidence type="ECO:0000259" key="2">
    <source>
        <dbReference type="Pfam" id="PF12884"/>
    </source>
</evidence>
<feature type="domain" description="Transducer of regulated CREB activity N-terminal" evidence="2">
    <location>
        <begin position="4"/>
        <end position="29"/>
    </location>
</feature>
<evidence type="ECO:0000256" key="1">
    <source>
        <dbReference type="SAM" id="MobiDB-lite"/>
    </source>
</evidence>
<feature type="region of interest" description="Disordered" evidence="1">
    <location>
        <begin position="96"/>
        <end position="156"/>
    </location>
</feature>
<keyword evidence="4" id="KW-1185">Reference proteome</keyword>
<dbReference type="EMBL" id="LR902723">
    <property type="protein sequence ID" value="CAD7250998.1"/>
    <property type="molecule type" value="Genomic_DNA"/>
</dbReference>
<dbReference type="Pfam" id="PF12884">
    <property type="entry name" value="TORC_N"/>
    <property type="match status" value="1"/>
</dbReference>
<evidence type="ECO:0000313" key="4">
    <source>
        <dbReference type="Proteomes" id="UP000677054"/>
    </source>
</evidence>